<dbReference type="Proteomes" id="UP000783213">
    <property type="component" value="Unassembled WGS sequence"/>
</dbReference>
<feature type="coiled-coil region" evidence="2">
    <location>
        <begin position="146"/>
        <end position="181"/>
    </location>
</feature>
<evidence type="ECO:0000256" key="2">
    <source>
        <dbReference type="SAM" id="Coils"/>
    </source>
</evidence>
<protein>
    <recommendedName>
        <fullName evidence="3">J domain-containing protein</fullName>
    </recommendedName>
</protein>
<dbReference type="PANTHER" id="PTHR44360:SF1">
    <property type="entry name" value="DNAJ HOMOLOG SUBFAMILY B MEMBER 9"/>
    <property type="match status" value="1"/>
</dbReference>
<evidence type="ECO:0000313" key="4">
    <source>
        <dbReference type="EMBL" id="KAF7929194.1"/>
    </source>
</evidence>
<evidence type="ECO:0000256" key="1">
    <source>
        <dbReference type="ARBA" id="ARBA00023186"/>
    </source>
</evidence>
<sequence>MPLVPDFDLYEALEVPKDASAQDITASYRRLARVHHPDKNLDNTNATAKFQKVQAAYEILSDERQRREYDQPVLSNLSSGFGEQYHQPEDYEYEYDEMEEMMFDQFFRMFFTRASRRPSYDRYAEFEAEMERREREDKLRREAEAAWEANQAAARLERARRNAAEKAKRDAKAEARKTTEDAAASLKEKIEMEYKLKMELIFSANDCVTDAEKQVCCEHCSFWPKEQMKKKFKCLTCGQKRGTTQYKCPYCALIICYQLNERNRRSERVLYVLCCDKRTICKARVELCPKSEKENRGETAA</sequence>
<dbReference type="PANTHER" id="PTHR44360">
    <property type="entry name" value="DNAJ HOMOLOG SUBFAMILY B MEMBER 9"/>
    <property type="match status" value="1"/>
</dbReference>
<comment type="caution">
    <text evidence="4">The sequence shown here is derived from an EMBL/GenBank/DDBJ whole genome shotgun (WGS) entry which is preliminary data.</text>
</comment>
<proteinExistence type="predicted"/>
<dbReference type="PROSITE" id="PS00636">
    <property type="entry name" value="DNAJ_1"/>
    <property type="match status" value="1"/>
</dbReference>
<dbReference type="GeneID" id="62231887"/>
<dbReference type="RefSeq" id="XP_038810576.1">
    <property type="nucleotide sequence ID" value="XM_038952734.1"/>
</dbReference>
<dbReference type="InterPro" id="IPR001623">
    <property type="entry name" value="DnaJ_domain"/>
</dbReference>
<keyword evidence="5" id="KW-1185">Reference proteome</keyword>
<dbReference type="InterPro" id="IPR036869">
    <property type="entry name" value="J_dom_sf"/>
</dbReference>
<evidence type="ECO:0000259" key="3">
    <source>
        <dbReference type="PROSITE" id="PS50076"/>
    </source>
</evidence>
<name>A0ABQ7IN68_9HELO</name>
<dbReference type="InterPro" id="IPR018253">
    <property type="entry name" value="DnaJ_domain_CS"/>
</dbReference>
<dbReference type="PRINTS" id="PR00625">
    <property type="entry name" value="JDOMAIN"/>
</dbReference>
<evidence type="ECO:0000313" key="5">
    <source>
        <dbReference type="Proteomes" id="UP000783213"/>
    </source>
</evidence>
<dbReference type="Pfam" id="PF00226">
    <property type="entry name" value="DnaJ"/>
    <property type="match status" value="1"/>
</dbReference>
<organism evidence="4 5">
    <name type="scientific">Botrytis deweyae</name>
    <dbReference type="NCBI Taxonomy" id="2478750"/>
    <lineage>
        <taxon>Eukaryota</taxon>
        <taxon>Fungi</taxon>
        <taxon>Dikarya</taxon>
        <taxon>Ascomycota</taxon>
        <taxon>Pezizomycotina</taxon>
        <taxon>Leotiomycetes</taxon>
        <taxon>Helotiales</taxon>
        <taxon>Sclerotiniaceae</taxon>
        <taxon>Botrytis</taxon>
    </lineage>
</organism>
<dbReference type="InterPro" id="IPR051948">
    <property type="entry name" value="Hsp70_co-chaperone_J-domain"/>
</dbReference>
<dbReference type="CDD" id="cd06257">
    <property type="entry name" value="DnaJ"/>
    <property type="match status" value="1"/>
</dbReference>
<dbReference type="SMART" id="SM00271">
    <property type="entry name" value="DnaJ"/>
    <property type="match status" value="1"/>
</dbReference>
<feature type="domain" description="J" evidence="3">
    <location>
        <begin position="8"/>
        <end position="73"/>
    </location>
</feature>
<dbReference type="Gene3D" id="1.10.287.110">
    <property type="entry name" value="DnaJ domain"/>
    <property type="match status" value="1"/>
</dbReference>
<keyword evidence="1" id="KW-0143">Chaperone</keyword>
<gene>
    <name evidence="4" type="ORF">EAE98_005113</name>
</gene>
<reference evidence="4 5" key="1">
    <citation type="journal article" date="2020" name="Genome Biol. Evol.">
        <title>Comparative genomics of Sclerotiniaceae.</title>
        <authorList>
            <person name="Valero Jimenez C.A."/>
            <person name="Steentjes M."/>
            <person name="Scholten O.E."/>
            <person name="Van Kan J.A.L."/>
        </authorList>
    </citation>
    <scope>NUCLEOTIDE SEQUENCE [LARGE SCALE GENOMIC DNA]</scope>
    <source>
        <strain evidence="4 5">B1</strain>
    </source>
</reference>
<dbReference type="EMBL" id="RCSX01000010">
    <property type="protein sequence ID" value="KAF7929194.1"/>
    <property type="molecule type" value="Genomic_DNA"/>
</dbReference>
<keyword evidence="2" id="KW-0175">Coiled coil</keyword>
<dbReference type="SUPFAM" id="SSF46565">
    <property type="entry name" value="Chaperone J-domain"/>
    <property type="match status" value="1"/>
</dbReference>
<accession>A0ABQ7IN68</accession>
<dbReference type="PROSITE" id="PS50076">
    <property type="entry name" value="DNAJ_2"/>
    <property type="match status" value="1"/>
</dbReference>